<feature type="signal peptide" evidence="2">
    <location>
        <begin position="1"/>
        <end position="22"/>
    </location>
</feature>
<feature type="region of interest" description="Disordered" evidence="1">
    <location>
        <begin position="242"/>
        <end position="289"/>
    </location>
</feature>
<feature type="compositionally biased region" description="Basic and acidic residues" evidence="1">
    <location>
        <begin position="139"/>
        <end position="148"/>
    </location>
</feature>
<keyword evidence="2" id="KW-0732">Signal</keyword>
<feature type="compositionally biased region" description="Low complexity" evidence="1">
    <location>
        <begin position="86"/>
        <end position="103"/>
    </location>
</feature>
<feature type="compositionally biased region" description="Basic and acidic residues" evidence="1">
    <location>
        <begin position="242"/>
        <end position="251"/>
    </location>
</feature>
<sequence length="711" mass="78741">MRRVWTVGLALVTLAVVTSTFAISTGKNVTKLENAELPRPTPSASPATTTADPEFSSRRGTAATSKKENLEDGFNPSPTIKKKLSTKNSKNNSSAAAASTKSSHVTYPEDTSARKSPSQEETGGGDREQGDDPVVLELLDEKERREASGEVGDSEGEGRGKYPRIYYGDALPPTHYTSAADEDEGAHLRKHQQELPPGDHSPKYFYPKSYVQNKRAHKGGVKNKKKFEYKYEQDTRHLEERPSYTHGEADHTAQQTPDLHYHGPDHKENADGFEEGGAQEDYGFGRGHYGGGGGPFHRRDAAEIISKALHVLIPSALLLTGLSAVFPTRIHVPTNDYGYYNNQNNNNIRGKRSIEDHTGRQINEILQPEHRSLDDEAYPAYRSYNFEIGAPRERFVGQAHPQHLVNEFSAMPTFDQDSTYKRAANQDEGHGHKTSGFISNDMNQGPQSPVEYDLYHHHGHRMRSYQNFASPDSVLAPSSIATPTVVAAPESLNSIDYSFPQKPKRKMRTRTRVKVRPGNKRKSRPLPTEPALPSLASIPDINKFQSHLIRSEQSPSGVGHIGRSRSAFIRKHENIVQDSKDKAHAPPALALARNLRLGDEYVKSMVENHETAKASAKQVDLSPDGAVMGLITSYAQHDKDSPACQKRALCELAIKGKSPTATKFETFLYSLASLVPEQFSRLYELDDIFQAVQKGSCDVFHCSSPNLDLQV</sequence>
<comment type="caution">
    <text evidence="3">The sequence shown here is derived from an EMBL/GenBank/DDBJ whole genome shotgun (WGS) entry which is preliminary data.</text>
</comment>
<feature type="region of interest" description="Disordered" evidence="1">
    <location>
        <begin position="502"/>
        <end position="534"/>
    </location>
</feature>
<dbReference type="OrthoDB" id="6372754at2759"/>
<proteinExistence type="predicted"/>
<feature type="region of interest" description="Disordered" evidence="1">
    <location>
        <begin position="33"/>
        <end position="202"/>
    </location>
</feature>
<feature type="chain" id="PRO_5012533624" evidence="2">
    <location>
        <begin position="23"/>
        <end position="711"/>
    </location>
</feature>
<feature type="region of interest" description="Disordered" evidence="1">
    <location>
        <begin position="423"/>
        <end position="445"/>
    </location>
</feature>
<evidence type="ECO:0000313" key="4">
    <source>
        <dbReference type="Proteomes" id="UP000198287"/>
    </source>
</evidence>
<protein>
    <submittedName>
        <fullName evidence="3">Uncharacterized protein</fullName>
    </submittedName>
</protein>
<dbReference type="EMBL" id="LNIX01000002">
    <property type="protein sequence ID" value="OXA60812.1"/>
    <property type="molecule type" value="Genomic_DNA"/>
</dbReference>
<name>A0A226ET72_FOLCA</name>
<evidence type="ECO:0000256" key="1">
    <source>
        <dbReference type="SAM" id="MobiDB-lite"/>
    </source>
</evidence>
<evidence type="ECO:0000313" key="3">
    <source>
        <dbReference type="EMBL" id="OXA60812.1"/>
    </source>
</evidence>
<evidence type="ECO:0000256" key="2">
    <source>
        <dbReference type="SAM" id="SignalP"/>
    </source>
</evidence>
<dbReference type="OMA" id="HAEHRIM"/>
<gene>
    <name evidence="3" type="ORF">Fcan01_06092</name>
</gene>
<feature type="compositionally biased region" description="Basic residues" evidence="1">
    <location>
        <begin position="502"/>
        <end position="524"/>
    </location>
</feature>
<reference evidence="3 4" key="1">
    <citation type="submission" date="2015-12" db="EMBL/GenBank/DDBJ databases">
        <title>The genome of Folsomia candida.</title>
        <authorList>
            <person name="Faddeeva A."/>
            <person name="Derks M.F."/>
            <person name="Anvar Y."/>
            <person name="Smit S."/>
            <person name="Van Straalen N."/>
            <person name="Roelofs D."/>
        </authorList>
    </citation>
    <scope>NUCLEOTIDE SEQUENCE [LARGE SCALE GENOMIC DNA]</scope>
    <source>
        <strain evidence="3 4">VU population</strain>
        <tissue evidence="3">Whole body</tissue>
    </source>
</reference>
<feature type="compositionally biased region" description="Low complexity" evidence="1">
    <location>
        <begin position="42"/>
        <end position="51"/>
    </location>
</feature>
<dbReference type="AlphaFoldDB" id="A0A226ET72"/>
<feature type="compositionally biased region" description="Basic and acidic residues" evidence="1">
    <location>
        <begin position="259"/>
        <end position="270"/>
    </location>
</feature>
<keyword evidence="4" id="KW-1185">Reference proteome</keyword>
<organism evidence="3 4">
    <name type="scientific">Folsomia candida</name>
    <name type="common">Springtail</name>
    <dbReference type="NCBI Taxonomy" id="158441"/>
    <lineage>
        <taxon>Eukaryota</taxon>
        <taxon>Metazoa</taxon>
        <taxon>Ecdysozoa</taxon>
        <taxon>Arthropoda</taxon>
        <taxon>Hexapoda</taxon>
        <taxon>Collembola</taxon>
        <taxon>Entomobryomorpha</taxon>
        <taxon>Isotomoidea</taxon>
        <taxon>Isotomidae</taxon>
        <taxon>Proisotominae</taxon>
        <taxon>Folsomia</taxon>
    </lineage>
</organism>
<feature type="compositionally biased region" description="Polar residues" evidence="1">
    <location>
        <begin position="436"/>
        <end position="445"/>
    </location>
</feature>
<dbReference type="Proteomes" id="UP000198287">
    <property type="component" value="Unassembled WGS sequence"/>
</dbReference>
<accession>A0A226ET72</accession>